<keyword evidence="2" id="KW-1185">Reference proteome</keyword>
<organism evidence="1 2">
    <name type="scientific">Solanum verrucosum</name>
    <dbReference type="NCBI Taxonomy" id="315347"/>
    <lineage>
        <taxon>Eukaryota</taxon>
        <taxon>Viridiplantae</taxon>
        <taxon>Streptophyta</taxon>
        <taxon>Embryophyta</taxon>
        <taxon>Tracheophyta</taxon>
        <taxon>Spermatophyta</taxon>
        <taxon>Magnoliopsida</taxon>
        <taxon>eudicotyledons</taxon>
        <taxon>Gunneridae</taxon>
        <taxon>Pentapetalae</taxon>
        <taxon>asterids</taxon>
        <taxon>lamiids</taxon>
        <taxon>Solanales</taxon>
        <taxon>Solanaceae</taxon>
        <taxon>Solanoideae</taxon>
        <taxon>Solaneae</taxon>
        <taxon>Solanum</taxon>
    </lineage>
</organism>
<accession>A0AAF0TYA2</accession>
<dbReference type="SUPFAM" id="SSF53098">
    <property type="entry name" value="Ribonuclease H-like"/>
    <property type="match status" value="1"/>
</dbReference>
<dbReference type="Gene3D" id="3.30.420.10">
    <property type="entry name" value="Ribonuclease H-like superfamily/Ribonuclease H"/>
    <property type="match status" value="2"/>
</dbReference>
<dbReference type="InterPro" id="IPR012337">
    <property type="entry name" value="RNaseH-like_sf"/>
</dbReference>
<dbReference type="PANTHER" id="PTHR45835">
    <property type="entry name" value="YALI0A06105P"/>
    <property type="match status" value="1"/>
</dbReference>
<dbReference type="EMBL" id="CP133618">
    <property type="protein sequence ID" value="WMV37296.1"/>
    <property type="molecule type" value="Genomic_DNA"/>
</dbReference>
<name>A0AAF0TYA2_SOLVR</name>
<evidence type="ECO:0000313" key="2">
    <source>
        <dbReference type="Proteomes" id="UP001234989"/>
    </source>
</evidence>
<dbReference type="InterPro" id="IPR036397">
    <property type="entry name" value="RNaseH_sf"/>
</dbReference>
<sequence length="187" mass="21918">MPLPEWKWDKIAMDFVVGVPKTLGKSASIWVVVDKLTKSSHFIPIRIDYNAQQLTKVYVKEIVRLHGKPLSIISDHGHWDKFLPLCEFSYNNSFHYSIDMAPFEALYKSVPHVHVEEVSWGGDYIIKWDSFFLDKDLQYEEEPVAILDRDVQKLRTNDVKSLKVQLKHRPNEEITMETKKDMQDKCP</sequence>
<proteinExistence type="predicted"/>
<dbReference type="GO" id="GO:0003676">
    <property type="term" value="F:nucleic acid binding"/>
    <property type="evidence" value="ECO:0007669"/>
    <property type="project" value="InterPro"/>
</dbReference>
<reference evidence="1" key="1">
    <citation type="submission" date="2023-08" db="EMBL/GenBank/DDBJ databases">
        <title>A de novo genome assembly of Solanum verrucosum Schlechtendal, a Mexican diploid species geographically isolated from the other diploid A-genome species in potato relatives.</title>
        <authorList>
            <person name="Hosaka K."/>
        </authorList>
    </citation>
    <scope>NUCLEOTIDE SEQUENCE</scope>
    <source>
        <tissue evidence="1">Young leaves</tissue>
    </source>
</reference>
<dbReference type="AlphaFoldDB" id="A0AAF0TYA2"/>
<evidence type="ECO:0000313" key="1">
    <source>
        <dbReference type="EMBL" id="WMV37296.1"/>
    </source>
</evidence>
<gene>
    <name evidence="1" type="ORF">MTR67_030681</name>
</gene>
<protein>
    <submittedName>
        <fullName evidence="1">Uncharacterized protein</fullName>
    </submittedName>
</protein>
<dbReference type="PANTHER" id="PTHR45835:SF99">
    <property type="entry name" value="CHROMO DOMAIN-CONTAINING PROTEIN-RELATED"/>
    <property type="match status" value="1"/>
</dbReference>
<dbReference type="Proteomes" id="UP001234989">
    <property type="component" value="Chromosome 7"/>
</dbReference>